<dbReference type="OrthoDB" id="2804463at2"/>
<protein>
    <recommendedName>
        <fullName evidence="1">HNH endonuclease 5 domain-containing protein</fullName>
    </recommendedName>
</protein>
<evidence type="ECO:0000259" key="1">
    <source>
        <dbReference type="Pfam" id="PF14279"/>
    </source>
</evidence>
<organism evidence="2 3">
    <name type="scientific">Vibrio tapetis subsp. tapetis</name>
    <dbReference type="NCBI Taxonomy" id="1671868"/>
    <lineage>
        <taxon>Bacteria</taxon>
        <taxon>Pseudomonadati</taxon>
        <taxon>Pseudomonadota</taxon>
        <taxon>Gammaproteobacteria</taxon>
        <taxon>Vibrionales</taxon>
        <taxon>Vibrionaceae</taxon>
        <taxon>Vibrio</taxon>
    </lineage>
</organism>
<proteinExistence type="predicted"/>
<sequence>MKTCIYCRQKKEDEKFGLEHVIPQFLGGSQAPDRLKTRDVCITCNNNLGLFVDAAFEKDFMVFNQLNEVSYSLFDPKLNNGLPLRCMGVCDLLPPNIKSDEVCELWLGPLGEQVFWVRPHDEQKYWYSGGNPRAVKKIRSRAYFLFSTRSNKAPEISWNAFKDAFVGKKVEKILCTTVEGADPKSIGFSEPSELDLERINYFRSNCSNGQERKNRVSMYMDFDIRFLAKLAIGISYVCFGESAIVGSAADELYKALWFKPNDEKPKIKGAGAYNQNDLFLKQQCGIDFGTTISLIPSNGHIALNLNINRQLNWVISCAEIERIAPNLVDSLGLGKCFLLIKPLNRVLELNLEDLLAFNGGSTFNSDLVEIKNKVDAHRDFFINL</sequence>
<dbReference type="KEGG" id="vta:A2267"/>
<dbReference type="AlphaFoldDB" id="A0A2N8ZEC7"/>
<keyword evidence="3" id="KW-1185">Reference proteome</keyword>
<feature type="domain" description="HNH endonuclease 5" evidence="1">
    <location>
        <begin position="4"/>
        <end position="60"/>
    </location>
</feature>
<reference evidence="2 3" key="1">
    <citation type="submission" date="2017-10" db="EMBL/GenBank/DDBJ databases">
        <authorList>
            <person name="Banno H."/>
            <person name="Chua N.-H."/>
        </authorList>
    </citation>
    <scope>NUCLEOTIDE SEQUENCE [LARGE SCALE GENOMIC DNA]</scope>
    <source>
        <strain evidence="2">Vibrio tapetis CECT4600</strain>
    </source>
</reference>
<accession>A0A2N8ZEC7</accession>
<dbReference type="Proteomes" id="UP000235828">
    <property type="component" value="Chromosome A"/>
</dbReference>
<evidence type="ECO:0000313" key="2">
    <source>
        <dbReference type="EMBL" id="SON50246.1"/>
    </source>
</evidence>
<dbReference type="Pfam" id="PF14279">
    <property type="entry name" value="HNH_5"/>
    <property type="match status" value="1"/>
</dbReference>
<evidence type="ECO:0000313" key="3">
    <source>
        <dbReference type="Proteomes" id="UP000235828"/>
    </source>
</evidence>
<dbReference type="RefSeq" id="WP_102522764.1">
    <property type="nucleotide sequence ID" value="NZ_LT960611.1"/>
</dbReference>
<dbReference type="EMBL" id="LT960611">
    <property type="protein sequence ID" value="SON50246.1"/>
    <property type="molecule type" value="Genomic_DNA"/>
</dbReference>
<dbReference type="InterPro" id="IPR029471">
    <property type="entry name" value="HNH_5"/>
</dbReference>
<name>A0A2N8ZEC7_9VIBR</name>
<gene>
    <name evidence="2" type="ORF">VTAP4600_A2267</name>
</gene>